<dbReference type="Proteomes" id="UP001147747">
    <property type="component" value="Unassembled WGS sequence"/>
</dbReference>
<gene>
    <name evidence="2" type="ORF">N7509_013779</name>
</gene>
<keyword evidence="3" id="KW-1185">Reference proteome</keyword>
<dbReference type="OrthoDB" id="10333249at2759"/>
<reference evidence="2" key="2">
    <citation type="journal article" date="2023" name="IMA Fungus">
        <title>Comparative genomic study of the Penicillium genus elucidates a diverse pangenome and 15 lateral gene transfer events.</title>
        <authorList>
            <person name="Petersen C."/>
            <person name="Sorensen T."/>
            <person name="Nielsen M.R."/>
            <person name="Sondergaard T.E."/>
            <person name="Sorensen J.L."/>
            <person name="Fitzpatrick D.A."/>
            <person name="Frisvad J.C."/>
            <person name="Nielsen K.L."/>
        </authorList>
    </citation>
    <scope>NUCLEOTIDE SEQUENCE</scope>
    <source>
        <strain evidence="2">IBT 29677</strain>
    </source>
</reference>
<dbReference type="GeneID" id="81377396"/>
<accession>A0A9W9SE17</accession>
<evidence type="ECO:0000256" key="1">
    <source>
        <dbReference type="SAM" id="Phobius"/>
    </source>
</evidence>
<organism evidence="2 3">
    <name type="scientific">Penicillium cosmopolitanum</name>
    <dbReference type="NCBI Taxonomy" id="1131564"/>
    <lineage>
        <taxon>Eukaryota</taxon>
        <taxon>Fungi</taxon>
        <taxon>Dikarya</taxon>
        <taxon>Ascomycota</taxon>
        <taxon>Pezizomycotina</taxon>
        <taxon>Eurotiomycetes</taxon>
        <taxon>Eurotiomycetidae</taxon>
        <taxon>Eurotiales</taxon>
        <taxon>Aspergillaceae</taxon>
        <taxon>Penicillium</taxon>
    </lineage>
</organism>
<evidence type="ECO:0000313" key="3">
    <source>
        <dbReference type="Proteomes" id="UP001147747"/>
    </source>
</evidence>
<proteinExistence type="predicted"/>
<dbReference type="AlphaFoldDB" id="A0A9W9SE17"/>
<dbReference type="EMBL" id="JAPZBU010000012">
    <property type="protein sequence ID" value="KAJ5376893.1"/>
    <property type="molecule type" value="Genomic_DNA"/>
</dbReference>
<comment type="caution">
    <text evidence="2">The sequence shown here is derived from an EMBL/GenBank/DDBJ whole genome shotgun (WGS) entry which is preliminary data.</text>
</comment>
<sequence>MTFANIAYITLLAAYKLWLIRFLENIYRSEMYSHDSFMEILIGISMLKFAFLHYVYIRGNKNIPSQPSYRNQDEPQTRKEPESTNCECCFFNWVRRDPESAPERTLEHSLDSSSTWAVASHVSSLDLDGGTLVNDGLVELDTAECLEDPDHEIHLSFEGPCGVIL</sequence>
<reference evidence="2" key="1">
    <citation type="submission" date="2022-12" db="EMBL/GenBank/DDBJ databases">
        <authorList>
            <person name="Petersen C."/>
        </authorList>
    </citation>
    <scope>NUCLEOTIDE SEQUENCE</scope>
    <source>
        <strain evidence="2">IBT 29677</strain>
    </source>
</reference>
<feature type="transmembrane region" description="Helical" evidence="1">
    <location>
        <begin position="36"/>
        <end position="57"/>
    </location>
</feature>
<protein>
    <submittedName>
        <fullName evidence="2">Uncharacterized protein</fullName>
    </submittedName>
</protein>
<dbReference type="RefSeq" id="XP_056481923.1">
    <property type="nucleotide sequence ID" value="XM_056638416.1"/>
</dbReference>
<evidence type="ECO:0000313" key="2">
    <source>
        <dbReference type="EMBL" id="KAJ5376893.1"/>
    </source>
</evidence>
<feature type="transmembrane region" description="Helical" evidence="1">
    <location>
        <begin position="6"/>
        <end position="24"/>
    </location>
</feature>
<keyword evidence="1" id="KW-1133">Transmembrane helix</keyword>
<keyword evidence="1" id="KW-0472">Membrane</keyword>
<keyword evidence="1" id="KW-0812">Transmembrane</keyword>
<name>A0A9W9SE17_9EURO</name>